<keyword evidence="4" id="KW-0472">Membrane</keyword>
<evidence type="ECO:0000259" key="6">
    <source>
        <dbReference type="Pfam" id="PF07980"/>
    </source>
</evidence>
<dbReference type="SUPFAM" id="SSF48452">
    <property type="entry name" value="TPR-like"/>
    <property type="match status" value="1"/>
</dbReference>
<dbReference type="InterPro" id="IPR033985">
    <property type="entry name" value="SusD-like_N"/>
</dbReference>
<dbReference type="Gene3D" id="1.25.40.390">
    <property type="match status" value="1"/>
</dbReference>
<keyword evidence="5" id="KW-0998">Cell outer membrane</keyword>
<comment type="subcellular location">
    <subcellularLocation>
        <location evidence="1">Cell outer membrane</location>
    </subcellularLocation>
</comment>
<evidence type="ECO:0000256" key="1">
    <source>
        <dbReference type="ARBA" id="ARBA00004442"/>
    </source>
</evidence>
<evidence type="ECO:0008006" key="10">
    <source>
        <dbReference type="Google" id="ProtNLM"/>
    </source>
</evidence>
<dbReference type="InterPro" id="IPR012944">
    <property type="entry name" value="SusD_RagB_dom"/>
</dbReference>
<dbReference type="Proteomes" id="UP000660862">
    <property type="component" value="Unassembled WGS sequence"/>
</dbReference>
<evidence type="ECO:0000313" key="8">
    <source>
        <dbReference type="EMBL" id="GGG79957.1"/>
    </source>
</evidence>
<comment type="caution">
    <text evidence="8">The sequence shown here is derived from an EMBL/GenBank/DDBJ whole genome shotgun (WGS) entry which is preliminary data.</text>
</comment>
<evidence type="ECO:0000256" key="5">
    <source>
        <dbReference type="ARBA" id="ARBA00023237"/>
    </source>
</evidence>
<keyword evidence="3" id="KW-0732">Signal</keyword>
<dbReference type="AlphaFoldDB" id="A0A917HHQ7"/>
<name>A0A917HHQ7_9SPHI</name>
<feature type="domain" description="SusD-like N-terminal" evidence="7">
    <location>
        <begin position="20"/>
        <end position="220"/>
    </location>
</feature>
<proteinExistence type="inferred from homology"/>
<protein>
    <recommendedName>
        <fullName evidence="10">SusD family protein</fullName>
    </recommendedName>
</protein>
<evidence type="ECO:0000256" key="3">
    <source>
        <dbReference type="ARBA" id="ARBA00022729"/>
    </source>
</evidence>
<dbReference type="InterPro" id="IPR011990">
    <property type="entry name" value="TPR-like_helical_dom_sf"/>
</dbReference>
<reference evidence="8" key="1">
    <citation type="journal article" date="2014" name="Int. J. Syst. Evol. Microbiol.">
        <title>Complete genome sequence of Corynebacterium casei LMG S-19264T (=DSM 44701T), isolated from a smear-ripened cheese.</title>
        <authorList>
            <consortium name="US DOE Joint Genome Institute (JGI-PGF)"/>
            <person name="Walter F."/>
            <person name="Albersmeier A."/>
            <person name="Kalinowski J."/>
            <person name="Ruckert C."/>
        </authorList>
    </citation>
    <scope>NUCLEOTIDE SEQUENCE</scope>
    <source>
        <strain evidence="8">CGMCC 1.12195</strain>
    </source>
</reference>
<sequence>MKRLNIFFIIIPILAGCEHFLDKPSSSKLVIPQTLRDCEALLNDYSKMNGNYPSAGEASADNYYLTTENWQYLNLSERELYIWGENAYPAYTEWLYPYQVVYNANLVLKTVDELNPESHEVDRYNQIRGSAFFFRAFAYYELVQLFAPAYRIEGTNEVPSVPLRLTADLDGPAPRVDLETLYRQILSDLDNASVSLPISTRVPTQPTRAAASAMLARVYLTMGRYADASGAATKALDLQAELIDYNGLDPQAYIPFVRFNEEVIFHSTCQYSGLLSPYAAWVDSTLVESYDSNDLRKSLFFSVNGDGTYAFRGSYDGTMNGTLFNGLTTAELYLILSECKARNGDIEDAVGDLELLLRHRWVNCDYRPPVGLDREQLLRLVLHERRKELVMRGARWSDLRRLNQYEQLKFTPIRNINNSIYELPPEDYRYTLLFPLEVIQTTSIIQNKR</sequence>
<organism evidence="8 9">
    <name type="scientific">Parapedobacter pyrenivorans</name>
    <dbReference type="NCBI Taxonomy" id="1305674"/>
    <lineage>
        <taxon>Bacteria</taxon>
        <taxon>Pseudomonadati</taxon>
        <taxon>Bacteroidota</taxon>
        <taxon>Sphingobacteriia</taxon>
        <taxon>Sphingobacteriales</taxon>
        <taxon>Sphingobacteriaceae</taxon>
        <taxon>Parapedobacter</taxon>
    </lineage>
</organism>
<evidence type="ECO:0000259" key="7">
    <source>
        <dbReference type="Pfam" id="PF14322"/>
    </source>
</evidence>
<gene>
    <name evidence="8" type="ORF">GCM10007415_10350</name>
</gene>
<evidence type="ECO:0000313" key="9">
    <source>
        <dbReference type="Proteomes" id="UP000660862"/>
    </source>
</evidence>
<dbReference type="Pfam" id="PF14322">
    <property type="entry name" value="SusD-like_3"/>
    <property type="match status" value="1"/>
</dbReference>
<accession>A0A917HHQ7</accession>
<evidence type="ECO:0000256" key="4">
    <source>
        <dbReference type="ARBA" id="ARBA00023136"/>
    </source>
</evidence>
<dbReference type="RefSeq" id="WP_188504839.1">
    <property type="nucleotide sequence ID" value="NZ_BMER01000001.1"/>
</dbReference>
<dbReference type="PROSITE" id="PS51257">
    <property type="entry name" value="PROKAR_LIPOPROTEIN"/>
    <property type="match status" value="1"/>
</dbReference>
<comment type="similarity">
    <text evidence="2">Belongs to the SusD family.</text>
</comment>
<evidence type="ECO:0000256" key="2">
    <source>
        <dbReference type="ARBA" id="ARBA00006275"/>
    </source>
</evidence>
<feature type="domain" description="RagB/SusD" evidence="6">
    <location>
        <begin position="329"/>
        <end position="428"/>
    </location>
</feature>
<keyword evidence="9" id="KW-1185">Reference proteome</keyword>
<dbReference type="GO" id="GO:0009279">
    <property type="term" value="C:cell outer membrane"/>
    <property type="evidence" value="ECO:0007669"/>
    <property type="project" value="UniProtKB-SubCell"/>
</dbReference>
<dbReference type="EMBL" id="BMER01000001">
    <property type="protein sequence ID" value="GGG79957.1"/>
    <property type="molecule type" value="Genomic_DNA"/>
</dbReference>
<dbReference type="Pfam" id="PF07980">
    <property type="entry name" value="SusD_RagB"/>
    <property type="match status" value="1"/>
</dbReference>
<reference evidence="8" key="2">
    <citation type="submission" date="2020-09" db="EMBL/GenBank/DDBJ databases">
        <authorList>
            <person name="Sun Q."/>
            <person name="Zhou Y."/>
        </authorList>
    </citation>
    <scope>NUCLEOTIDE SEQUENCE</scope>
    <source>
        <strain evidence="8">CGMCC 1.12195</strain>
    </source>
</reference>